<proteinExistence type="predicted"/>
<dbReference type="AlphaFoldDB" id="A0A6B2LUQ4"/>
<name>A0A6B2LUQ4_9EUKA</name>
<evidence type="ECO:0000313" key="2">
    <source>
        <dbReference type="EMBL" id="NDV40655.1"/>
    </source>
</evidence>
<sequence>MGSSGCPTPAPPAPPCASRASPGRSSRLPRGSPTTSPSCATAACTAGASTPTDSSGRAPWTTSTSPARSLGRTGRSSRSAVGTGTLW</sequence>
<feature type="compositionally biased region" description="Low complexity" evidence="1">
    <location>
        <begin position="16"/>
        <end position="52"/>
    </location>
</feature>
<feature type="region of interest" description="Disordered" evidence="1">
    <location>
        <begin position="1"/>
        <end position="87"/>
    </location>
</feature>
<dbReference type="EMBL" id="GIBP01011686">
    <property type="protein sequence ID" value="NDV40655.1"/>
    <property type="molecule type" value="Transcribed_RNA"/>
</dbReference>
<feature type="compositionally biased region" description="Low complexity" evidence="1">
    <location>
        <begin position="68"/>
        <end position="79"/>
    </location>
</feature>
<accession>A0A6B2LUQ4</accession>
<protein>
    <submittedName>
        <fullName evidence="2">Uncharacterized protein</fullName>
    </submittedName>
</protein>
<reference evidence="2" key="1">
    <citation type="journal article" date="2020" name="J. Eukaryot. Microbiol.">
        <title>De novo Sequencing, Assembly and Annotation of the Transcriptome for the Free-Living Testate Amoeba Arcella intermedia.</title>
        <authorList>
            <person name="Ribeiro G.M."/>
            <person name="Porfirio-Sousa A.L."/>
            <person name="Maurer-Alcala X.X."/>
            <person name="Katz L.A."/>
            <person name="Lahr D.J.G."/>
        </authorList>
    </citation>
    <scope>NUCLEOTIDE SEQUENCE</scope>
</reference>
<evidence type="ECO:0000256" key="1">
    <source>
        <dbReference type="SAM" id="MobiDB-lite"/>
    </source>
</evidence>
<organism evidence="2">
    <name type="scientific">Arcella intermedia</name>
    <dbReference type="NCBI Taxonomy" id="1963864"/>
    <lineage>
        <taxon>Eukaryota</taxon>
        <taxon>Amoebozoa</taxon>
        <taxon>Tubulinea</taxon>
        <taxon>Elardia</taxon>
        <taxon>Arcellinida</taxon>
        <taxon>Sphaerothecina</taxon>
        <taxon>Arcellidae</taxon>
        <taxon>Arcella</taxon>
    </lineage>
</organism>